<dbReference type="InterPro" id="IPR011059">
    <property type="entry name" value="Metal-dep_hydrolase_composite"/>
</dbReference>
<dbReference type="RefSeq" id="WP_189564347.1">
    <property type="nucleotide sequence ID" value="NZ_BMXF01000002.1"/>
</dbReference>
<evidence type="ECO:0000313" key="5">
    <source>
        <dbReference type="Proteomes" id="UP000598271"/>
    </source>
</evidence>
<dbReference type="SUPFAM" id="SSF51556">
    <property type="entry name" value="Metallo-dependent hydrolases"/>
    <property type="match status" value="1"/>
</dbReference>
<evidence type="ECO:0000313" key="4">
    <source>
        <dbReference type="EMBL" id="GHB67020.1"/>
    </source>
</evidence>
<dbReference type="EMBL" id="BMXF01000002">
    <property type="protein sequence ID" value="GHB67020.1"/>
    <property type="molecule type" value="Genomic_DNA"/>
</dbReference>
<dbReference type="InterPro" id="IPR011659">
    <property type="entry name" value="WD40"/>
</dbReference>
<dbReference type="Pfam" id="PF07676">
    <property type="entry name" value="PD40"/>
    <property type="match status" value="8"/>
</dbReference>
<dbReference type="InterPro" id="IPR006680">
    <property type="entry name" value="Amidohydro-rel"/>
</dbReference>
<evidence type="ECO:0000256" key="1">
    <source>
        <dbReference type="ARBA" id="ARBA00009820"/>
    </source>
</evidence>
<protein>
    <submittedName>
        <fullName evidence="4">Amidohydrolase</fullName>
    </submittedName>
</protein>
<comment type="caution">
    <text evidence="4">The sequence shown here is derived from an EMBL/GenBank/DDBJ whole genome shotgun (WGS) entry which is preliminary data.</text>
</comment>
<dbReference type="Gene3D" id="3.20.20.140">
    <property type="entry name" value="Metal-dependent hydrolases"/>
    <property type="match status" value="1"/>
</dbReference>
<dbReference type="AlphaFoldDB" id="A0A8J3D834"/>
<dbReference type="SUPFAM" id="SSF69304">
    <property type="entry name" value="Tricorn protease N-terminal domain"/>
    <property type="match status" value="1"/>
</dbReference>
<dbReference type="Proteomes" id="UP000598271">
    <property type="component" value="Unassembled WGS sequence"/>
</dbReference>
<comment type="similarity">
    <text evidence="1">Belongs to the TolB family.</text>
</comment>
<organism evidence="4 5">
    <name type="scientific">Persicitalea jodogahamensis</name>
    <dbReference type="NCBI Taxonomy" id="402147"/>
    <lineage>
        <taxon>Bacteria</taxon>
        <taxon>Pseudomonadati</taxon>
        <taxon>Bacteroidota</taxon>
        <taxon>Cytophagia</taxon>
        <taxon>Cytophagales</taxon>
        <taxon>Spirosomataceae</taxon>
        <taxon>Persicitalea</taxon>
    </lineage>
</organism>
<dbReference type="Gene3D" id="2.30.40.10">
    <property type="entry name" value="Urease, subunit C, domain 1"/>
    <property type="match status" value="1"/>
</dbReference>
<dbReference type="PANTHER" id="PTHR36842:SF1">
    <property type="entry name" value="PROTEIN TOLB"/>
    <property type="match status" value="1"/>
</dbReference>
<proteinExistence type="inferred from homology"/>
<dbReference type="SUPFAM" id="SSF82171">
    <property type="entry name" value="DPP6 N-terminal domain-like"/>
    <property type="match status" value="1"/>
</dbReference>
<dbReference type="InterPro" id="IPR011042">
    <property type="entry name" value="6-blade_b-propeller_TolB-like"/>
</dbReference>
<dbReference type="PANTHER" id="PTHR36842">
    <property type="entry name" value="PROTEIN TOLB HOMOLOG"/>
    <property type="match status" value="1"/>
</dbReference>
<evidence type="ECO:0000256" key="2">
    <source>
        <dbReference type="SAM" id="SignalP"/>
    </source>
</evidence>
<dbReference type="SUPFAM" id="SSF51338">
    <property type="entry name" value="Composite domain of metallo-dependent hydrolases"/>
    <property type="match status" value="1"/>
</dbReference>
<keyword evidence="2" id="KW-0732">Signal</keyword>
<accession>A0A8J3D834</accession>
<feature type="chain" id="PRO_5035203005" evidence="2">
    <location>
        <begin position="24"/>
        <end position="992"/>
    </location>
</feature>
<dbReference type="GO" id="GO:0016810">
    <property type="term" value="F:hydrolase activity, acting on carbon-nitrogen (but not peptide) bonds"/>
    <property type="evidence" value="ECO:0007669"/>
    <property type="project" value="InterPro"/>
</dbReference>
<dbReference type="Gene3D" id="2.120.10.30">
    <property type="entry name" value="TolB, C-terminal domain"/>
    <property type="match status" value="4"/>
</dbReference>
<feature type="domain" description="Amidohydrolase-related" evidence="3">
    <location>
        <begin position="649"/>
        <end position="981"/>
    </location>
</feature>
<dbReference type="Pfam" id="PF01979">
    <property type="entry name" value="Amidohydro_1"/>
    <property type="match status" value="1"/>
</dbReference>
<sequence length="992" mass="109241">MQLPTLRLIILALFFLPNHKANAQTAQTKTIPVTLTEGTNLATALSPDKSTLVLDLQGTLWLLPVEGGEARAITDALGDCRQPVWSPDGRRIAFQSYRDGNFHIWSVGKDGSDLRQLTFGIYHDREPDWSPDGQRIAFSSDRSGNYDVWEMELATGKLTQRTTNPASDYFPAYAPDGSKLAFVSERKAGSGLYALDADGKEQLIVACKEKLFSPVWHPDGNRLVVNSQAPGQSSLELVNIGGEVGGTLSKADEDVFPFKLSWLSAQEYIYTSDGQIKRGKLGEKGVDVIPFRATVTLKRAIYPSKIRDFDAKTERPVQGIRSPVVSPDGQQIAFTALSDLWICTKGQPKPQAITNDAFLEVDPVWSPDGKKLAYTSDRNGNMDLWVMDLVTKKESCVYRATETLMYPSWSPDGKQLAFFEADPKAYSRSRLSVLDFESGQAEPLYGSLFAASQPSWSPDGKYLYISAVDSYSDRFREGLNKILVVPVDKSPSRFLSPVAGRTLGTRGKNGPLVSPDGTKIAYVLDNLLWTIDIDQSGNFLTPPRCLTTELAESPSWTGDSQSLVYLATDELKQVFLTDGHTETIDLNFTWKIKQPTGQLVIHAGKIFDGRSEKYLENQDIVIEGNRIKQIVPHQNGRSGRVIDASKQVVLPGLFEMHTHQNAQLGEPSGRLWLSYGITSIREPGTDPYDALERKEAWASGARLGPRTFFTGGHMEGPRVYYNRNTSNVGGAQLELELNRADKLGYDMIKTYVGLPDILQKRVTEFAHAHGIPVSSHEIYPAAGYGVDAVEHMGATSRRGYSPKLTALDHSYQDVIQLIAKSGMYITPTASLHGGLFSLITTDSSFFDHWQFSAFYPEKLRADLKATAVRRTSGPETYSNVEKTLVALMRAGARMTPGTDSPITPPGLSYHAELQSWVAAGLSPFETLRSATSWAAEEVGVGKDVGTVEAGKLADLVIVDGDPLQHIQDMLNVKTVIRNGEVLDRESLTKPNR</sequence>
<feature type="signal peptide" evidence="2">
    <location>
        <begin position="1"/>
        <end position="23"/>
    </location>
</feature>
<dbReference type="InterPro" id="IPR032466">
    <property type="entry name" value="Metal_Hydrolase"/>
</dbReference>
<keyword evidence="5" id="KW-1185">Reference proteome</keyword>
<name>A0A8J3D834_9BACT</name>
<evidence type="ECO:0000259" key="3">
    <source>
        <dbReference type="Pfam" id="PF01979"/>
    </source>
</evidence>
<reference evidence="4 5" key="1">
    <citation type="journal article" date="2014" name="Int. J. Syst. Evol. Microbiol.">
        <title>Complete genome sequence of Corynebacterium casei LMG S-19264T (=DSM 44701T), isolated from a smear-ripened cheese.</title>
        <authorList>
            <consortium name="US DOE Joint Genome Institute (JGI-PGF)"/>
            <person name="Walter F."/>
            <person name="Albersmeier A."/>
            <person name="Kalinowski J."/>
            <person name="Ruckert C."/>
        </authorList>
    </citation>
    <scope>NUCLEOTIDE SEQUENCE [LARGE SCALE GENOMIC DNA]</scope>
    <source>
        <strain evidence="4 5">KCTC 12866</strain>
    </source>
</reference>
<gene>
    <name evidence="4" type="ORF">GCM10007390_20400</name>
</gene>